<evidence type="ECO:0000256" key="7">
    <source>
        <dbReference type="PROSITE-ProRule" id="PRU00042"/>
    </source>
</evidence>
<dbReference type="GO" id="GO:0000785">
    <property type="term" value="C:chromatin"/>
    <property type="evidence" value="ECO:0007669"/>
    <property type="project" value="UniProtKB-ARBA"/>
</dbReference>
<evidence type="ECO:0000256" key="1">
    <source>
        <dbReference type="ARBA" id="ARBA00004123"/>
    </source>
</evidence>
<feature type="binding site" evidence="8">
    <location>
        <position position="28"/>
    </location>
    <ligand>
        <name>Zn(2+)</name>
        <dbReference type="ChEBI" id="CHEBI:29105"/>
    </ligand>
</feature>
<dbReference type="Pfam" id="PF00096">
    <property type="entry name" value="zf-C2H2"/>
    <property type="match status" value="6"/>
</dbReference>
<dbReference type="FunFam" id="3.30.160.60:FF:000690">
    <property type="entry name" value="Zinc finger protein 354C"/>
    <property type="match status" value="1"/>
</dbReference>
<dbReference type="PANTHER" id="PTHR23235">
    <property type="entry name" value="KRUEPPEL-LIKE TRANSCRIPTION FACTOR"/>
    <property type="match status" value="1"/>
</dbReference>
<sequence>MRYHFKLLGMNSEEQNTSGNGSEVEVCCRVCLQLEELMIHIFDGGVIEDFQSDLITLLERCGGIKVENSDNLPKYLCKECTTELLVAAKFREKCERAQQLLAAAPWENPAEIAECEPNKLEDKDNEILSTATDVSPIAQLLNERDHIIEVHPDSFVETNLNEKNVEEQASTNTQLDGTIIPQCEEVIDTNLNGIDIIEETSEEWQVMEYFESITCEEEQKQEIHIPNINLSNDIGSTESNATHINETKFTCDSCGAVFIQAANLQRHLEKVHFLLQPYTCPNCSHTFSFENTYINHSISCVKSNDQSYPANNNSTNKTVSISSQRECVYCGKQMQSNFALTMHLRTHTGERPYKCEHCVKAFKTQSAYTMHLKRHGRMPDYSCSICHKTFYETSNLTAHMRTHTGEKPHSCTLCQKRFSRVFLLQLHMRTHTGEKPYQCMTCNRSFAQLCDLKNHERIHTGERKYKCNICGKTFIKRYSLKAHMDRHAIPQPEEETISNEKNLEVLNVKNEPMEDESAKYMLENSMLEGDSYFLSKVPENSFCNLSYEEVPHLSESNSELVWSDFIVEDI</sequence>
<evidence type="ECO:0000256" key="8">
    <source>
        <dbReference type="PROSITE-ProRule" id="PRU01263"/>
    </source>
</evidence>
<organism evidence="12">
    <name type="scientific">Zeugodacus cucurbitae</name>
    <name type="common">Melon fruit fly</name>
    <name type="synonym">Bactrocera cucurbitae</name>
    <dbReference type="NCBI Taxonomy" id="28588"/>
    <lineage>
        <taxon>Eukaryota</taxon>
        <taxon>Metazoa</taxon>
        <taxon>Ecdysozoa</taxon>
        <taxon>Arthropoda</taxon>
        <taxon>Hexapoda</taxon>
        <taxon>Insecta</taxon>
        <taxon>Pterygota</taxon>
        <taxon>Neoptera</taxon>
        <taxon>Endopterygota</taxon>
        <taxon>Diptera</taxon>
        <taxon>Brachycera</taxon>
        <taxon>Muscomorpha</taxon>
        <taxon>Tephritoidea</taxon>
        <taxon>Tephritidae</taxon>
        <taxon>Zeugodacus</taxon>
        <taxon>Zeugodacus</taxon>
    </lineage>
</organism>
<gene>
    <name evidence="12" type="primary">ZNF568_0</name>
    <name evidence="11" type="synonym">ZNF568_1</name>
    <name evidence="12" type="ORF">g.18292</name>
    <name evidence="11" type="ORF">g.18294</name>
</gene>
<dbReference type="FunFam" id="3.30.160.60:FF:002452">
    <property type="entry name" value="zinc finger protein 142 isoform X4"/>
    <property type="match status" value="1"/>
</dbReference>
<evidence type="ECO:0000256" key="4">
    <source>
        <dbReference type="ARBA" id="ARBA00022771"/>
    </source>
</evidence>
<proteinExistence type="predicted"/>
<feature type="domain" description="C2H2-type" evidence="9">
    <location>
        <begin position="249"/>
        <end position="277"/>
    </location>
</feature>
<keyword evidence="4 7" id="KW-0863">Zinc-finger</keyword>
<dbReference type="InterPro" id="IPR012934">
    <property type="entry name" value="Znf_AD"/>
</dbReference>
<evidence type="ECO:0000256" key="5">
    <source>
        <dbReference type="ARBA" id="ARBA00022833"/>
    </source>
</evidence>
<evidence type="ECO:0000313" key="12">
    <source>
        <dbReference type="EMBL" id="JAD04540.1"/>
    </source>
</evidence>
<dbReference type="PROSITE" id="PS00028">
    <property type="entry name" value="ZINC_FINGER_C2H2_1"/>
    <property type="match status" value="7"/>
</dbReference>
<dbReference type="Pfam" id="PF07776">
    <property type="entry name" value="zf-AD"/>
    <property type="match status" value="1"/>
</dbReference>
<feature type="domain" description="C2H2-type" evidence="9">
    <location>
        <begin position="437"/>
        <end position="464"/>
    </location>
</feature>
<dbReference type="SUPFAM" id="SSF57716">
    <property type="entry name" value="Glucocorticoid receptor-like (DNA-binding domain)"/>
    <property type="match status" value="1"/>
</dbReference>
<keyword evidence="2 8" id="KW-0479">Metal-binding</keyword>
<evidence type="ECO:0000313" key="11">
    <source>
        <dbReference type="EMBL" id="JAD01140.1"/>
    </source>
</evidence>
<keyword evidence="3" id="KW-0677">Repeat</keyword>
<dbReference type="GO" id="GO:0000981">
    <property type="term" value="F:DNA-binding transcription factor activity, RNA polymerase II-specific"/>
    <property type="evidence" value="ECO:0007669"/>
    <property type="project" value="TreeGrafter"/>
</dbReference>
<feature type="binding site" evidence="8">
    <location>
        <position position="77"/>
    </location>
    <ligand>
        <name>Zn(2+)</name>
        <dbReference type="ChEBI" id="CHEBI:29105"/>
    </ligand>
</feature>
<dbReference type="FunFam" id="3.30.160.60:FF:000100">
    <property type="entry name" value="Zinc finger 45-like"/>
    <property type="match status" value="1"/>
</dbReference>
<dbReference type="Gene3D" id="3.40.1800.20">
    <property type="match status" value="1"/>
</dbReference>
<protein>
    <submittedName>
        <fullName evidence="12">Zinc finger protein 568</fullName>
    </submittedName>
</protein>
<feature type="domain" description="C2H2-type" evidence="9">
    <location>
        <begin position="381"/>
        <end position="408"/>
    </location>
</feature>
<accession>A0A0A1X191</accession>
<dbReference type="FunFam" id="3.30.160.60:FF:000688">
    <property type="entry name" value="zinc finger protein 197 isoform X1"/>
    <property type="match status" value="1"/>
</dbReference>
<dbReference type="GO" id="GO:0030674">
    <property type="term" value="F:protein-macromolecule adaptor activity"/>
    <property type="evidence" value="ECO:0007669"/>
    <property type="project" value="UniProtKB-ARBA"/>
</dbReference>
<dbReference type="AlphaFoldDB" id="A0A0A1X191"/>
<dbReference type="PROSITE" id="PS50157">
    <property type="entry name" value="ZINC_FINGER_C2H2_2"/>
    <property type="match status" value="7"/>
</dbReference>
<feature type="binding site" evidence="8">
    <location>
        <position position="80"/>
    </location>
    <ligand>
        <name>Zn(2+)</name>
        <dbReference type="ChEBI" id="CHEBI:29105"/>
    </ligand>
</feature>
<dbReference type="Gene3D" id="3.30.160.60">
    <property type="entry name" value="Classic Zinc Finger"/>
    <property type="match status" value="7"/>
</dbReference>
<reference evidence="12" key="2">
    <citation type="journal article" date="2015" name="Gigascience">
        <title>Reconstructing a comprehensive transcriptome assembly of a white-pupal translocated strain of the pest fruit fly Bactrocera cucurbitae.</title>
        <authorList>
            <person name="Sim S.B."/>
            <person name="Calla B."/>
            <person name="Hall B."/>
            <person name="DeRego T."/>
            <person name="Geib S.M."/>
        </authorList>
    </citation>
    <scope>NUCLEOTIDE SEQUENCE</scope>
</reference>
<dbReference type="PROSITE" id="PS51915">
    <property type="entry name" value="ZAD"/>
    <property type="match status" value="1"/>
</dbReference>
<dbReference type="GO" id="GO:0040029">
    <property type="term" value="P:epigenetic regulation of gene expression"/>
    <property type="evidence" value="ECO:0007669"/>
    <property type="project" value="UniProtKB-ARBA"/>
</dbReference>
<comment type="subcellular location">
    <subcellularLocation>
        <location evidence="1">Nucleus</location>
    </subcellularLocation>
</comment>
<feature type="domain" description="ZAD" evidence="10">
    <location>
        <begin position="26"/>
        <end position="104"/>
    </location>
</feature>
<evidence type="ECO:0000259" key="9">
    <source>
        <dbReference type="PROSITE" id="PS50157"/>
    </source>
</evidence>
<dbReference type="GO" id="GO:0003682">
    <property type="term" value="F:chromatin binding"/>
    <property type="evidence" value="ECO:0007669"/>
    <property type="project" value="UniProtKB-ARBA"/>
</dbReference>
<name>A0A0A1X191_ZEUCU</name>
<reference evidence="12" key="1">
    <citation type="submission" date="2014-11" db="EMBL/GenBank/DDBJ databases">
        <authorList>
            <person name="Geib S."/>
        </authorList>
    </citation>
    <scope>NUCLEOTIDE SEQUENCE</scope>
</reference>
<dbReference type="GeneID" id="105219172"/>
<keyword evidence="6" id="KW-0539">Nucleus</keyword>
<feature type="domain" description="C2H2-type" evidence="9">
    <location>
        <begin position="465"/>
        <end position="492"/>
    </location>
</feature>
<dbReference type="GO" id="GO:0000978">
    <property type="term" value="F:RNA polymerase II cis-regulatory region sequence-specific DNA binding"/>
    <property type="evidence" value="ECO:0007669"/>
    <property type="project" value="TreeGrafter"/>
</dbReference>
<dbReference type="OrthoDB" id="9439903at2759"/>
<dbReference type="SUPFAM" id="SSF57667">
    <property type="entry name" value="beta-beta-alpha zinc fingers"/>
    <property type="match status" value="4"/>
</dbReference>
<feature type="domain" description="C2H2-type" evidence="9">
    <location>
        <begin position="409"/>
        <end position="436"/>
    </location>
</feature>
<dbReference type="SMART" id="SM00868">
    <property type="entry name" value="zf-AD"/>
    <property type="match status" value="1"/>
</dbReference>
<evidence type="ECO:0000256" key="2">
    <source>
        <dbReference type="ARBA" id="ARBA00022723"/>
    </source>
</evidence>
<dbReference type="Pfam" id="PF13912">
    <property type="entry name" value="zf-C2H2_6"/>
    <property type="match status" value="1"/>
</dbReference>
<dbReference type="EMBL" id="GBXI01009752">
    <property type="protein sequence ID" value="JAD04540.1"/>
    <property type="molecule type" value="Transcribed_RNA"/>
</dbReference>
<dbReference type="FunFam" id="3.30.160.60:FF:001498">
    <property type="entry name" value="Zinc finger protein 404"/>
    <property type="match status" value="1"/>
</dbReference>
<evidence type="ECO:0000256" key="6">
    <source>
        <dbReference type="ARBA" id="ARBA00023242"/>
    </source>
</evidence>
<evidence type="ECO:0000259" key="10">
    <source>
        <dbReference type="PROSITE" id="PS51915"/>
    </source>
</evidence>
<dbReference type="GO" id="GO:0008270">
    <property type="term" value="F:zinc ion binding"/>
    <property type="evidence" value="ECO:0007669"/>
    <property type="project" value="UniProtKB-UniRule"/>
</dbReference>
<dbReference type="EMBL" id="GBXI01013152">
    <property type="protein sequence ID" value="JAD01140.1"/>
    <property type="molecule type" value="Transcribed_RNA"/>
</dbReference>
<dbReference type="InterPro" id="IPR036236">
    <property type="entry name" value="Znf_C2H2_sf"/>
</dbReference>
<dbReference type="GO" id="GO:0005634">
    <property type="term" value="C:nucleus"/>
    <property type="evidence" value="ECO:0007669"/>
    <property type="project" value="UniProtKB-SubCell"/>
</dbReference>
<feature type="domain" description="C2H2-type" evidence="9">
    <location>
        <begin position="353"/>
        <end position="375"/>
    </location>
</feature>
<evidence type="ECO:0000256" key="3">
    <source>
        <dbReference type="ARBA" id="ARBA00022737"/>
    </source>
</evidence>
<dbReference type="SMART" id="SM00355">
    <property type="entry name" value="ZnF_C2H2"/>
    <property type="match status" value="8"/>
</dbReference>
<feature type="binding site" evidence="8">
    <location>
        <position position="31"/>
    </location>
    <ligand>
        <name>Zn(2+)</name>
        <dbReference type="ChEBI" id="CHEBI:29105"/>
    </ligand>
</feature>
<keyword evidence="5 8" id="KW-0862">Zinc</keyword>
<dbReference type="InterPro" id="IPR013087">
    <property type="entry name" value="Znf_C2H2_type"/>
</dbReference>
<feature type="domain" description="C2H2-type" evidence="9">
    <location>
        <begin position="325"/>
        <end position="352"/>
    </location>
</feature>